<dbReference type="RefSeq" id="XP_025510582.1">
    <property type="nucleotide sequence ID" value="XM_025654319.1"/>
</dbReference>
<keyword evidence="2" id="KW-1185">Reference proteome</keyword>
<dbReference type="EMBL" id="KZ825082">
    <property type="protein sequence ID" value="RAH52660.1"/>
    <property type="molecule type" value="Genomic_DNA"/>
</dbReference>
<evidence type="ECO:0000313" key="1">
    <source>
        <dbReference type="EMBL" id="RAH52660.1"/>
    </source>
</evidence>
<accession>A0A8G1QWH9</accession>
<protein>
    <submittedName>
        <fullName evidence="1">Uncharacterized protein</fullName>
    </submittedName>
</protein>
<reference evidence="1 2" key="1">
    <citation type="submission" date="2018-02" db="EMBL/GenBank/DDBJ databases">
        <title>The genomes of Aspergillus section Nigri reveals drivers in fungal speciation.</title>
        <authorList>
            <consortium name="DOE Joint Genome Institute"/>
            <person name="Vesth T.C."/>
            <person name="Nybo J."/>
            <person name="Theobald S."/>
            <person name="Brandl J."/>
            <person name="Frisvad J.C."/>
            <person name="Nielsen K.F."/>
            <person name="Lyhne E.K."/>
            <person name="Kogle M.E."/>
            <person name="Kuo A."/>
            <person name="Riley R."/>
            <person name="Clum A."/>
            <person name="Nolan M."/>
            <person name="Lipzen A."/>
            <person name="Salamov A."/>
            <person name="Henrissat B."/>
            <person name="Wiebenga A."/>
            <person name="De vries R.P."/>
            <person name="Grigoriev I.V."/>
            <person name="Mortensen U.H."/>
            <person name="Andersen M.R."/>
            <person name="Baker S.E."/>
        </authorList>
    </citation>
    <scope>NUCLEOTIDE SEQUENCE [LARGE SCALE GENOMIC DNA]</scope>
    <source>
        <strain evidence="1 2">CBS 112811</strain>
    </source>
</reference>
<proteinExistence type="predicted"/>
<evidence type="ECO:0000313" key="2">
    <source>
        <dbReference type="Proteomes" id="UP000249526"/>
    </source>
</evidence>
<dbReference type="Proteomes" id="UP000249526">
    <property type="component" value="Unassembled WGS sequence"/>
</dbReference>
<dbReference type="GeneID" id="37157721"/>
<gene>
    <name evidence="1" type="ORF">BO85DRAFT_175676</name>
</gene>
<name>A0A8G1QWH9_9EURO</name>
<organism evidence="1 2">
    <name type="scientific">Aspergillus piperis CBS 112811</name>
    <dbReference type="NCBI Taxonomy" id="1448313"/>
    <lineage>
        <taxon>Eukaryota</taxon>
        <taxon>Fungi</taxon>
        <taxon>Dikarya</taxon>
        <taxon>Ascomycota</taxon>
        <taxon>Pezizomycotina</taxon>
        <taxon>Eurotiomycetes</taxon>
        <taxon>Eurotiomycetidae</taxon>
        <taxon>Eurotiales</taxon>
        <taxon>Aspergillaceae</taxon>
        <taxon>Aspergillus</taxon>
        <taxon>Aspergillus subgen. Circumdati</taxon>
    </lineage>
</organism>
<dbReference type="AlphaFoldDB" id="A0A8G1QWH9"/>
<sequence>MWLARRWADPRMESCRCWDCGGGPASDGLLLTASSASLLWCYLVASWPVVSLSLAPMASPLFLCCSSCLGLLRLLPPACLPRTTGPMITSCGSRDRQSCRCRSILLIGCHLAFFPWWRDTWSGKLAKETWPESVSSWQVFNRLQSCFSAPRNNGTNQLGFIYWLGSSKYLAAQPLVSSYYFFRM</sequence>